<accession>A0A7M7RCF5</accession>
<dbReference type="GO" id="GO:0009968">
    <property type="term" value="P:negative regulation of signal transduction"/>
    <property type="evidence" value="ECO:0007669"/>
    <property type="project" value="InterPro"/>
</dbReference>
<reference evidence="4" key="2">
    <citation type="submission" date="2021-01" db="UniProtKB">
        <authorList>
            <consortium name="EnsemblMetazoa"/>
        </authorList>
    </citation>
    <scope>IDENTIFICATION</scope>
</reference>
<comment type="similarity">
    <text evidence="2">Belongs to the DDIT4 family.</text>
</comment>
<protein>
    <submittedName>
        <fullName evidence="4">Uncharacterized protein</fullName>
    </submittedName>
</protein>
<keyword evidence="3" id="KW-0963">Cytoplasm</keyword>
<dbReference type="GO" id="GO:0005737">
    <property type="term" value="C:cytoplasm"/>
    <property type="evidence" value="ECO:0007669"/>
    <property type="project" value="UniProtKB-SubCell"/>
</dbReference>
<reference evidence="5" key="1">
    <citation type="submission" date="2015-02" db="EMBL/GenBank/DDBJ databases">
        <title>Genome sequencing for Strongylocentrotus purpuratus.</title>
        <authorList>
            <person name="Murali S."/>
            <person name="Liu Y."/>
            <person name="Vee V."/>
            <person name="English A."/>
            <person name="Wang M."/>
            <person name="Skinner E."/>
            <person name="Han Y."/>
            <person name="Muzny D.M."/>
            <person name="Worley K.C."/>
            <person name="Gibbs R.A."/>
        </authorList>
    </citation>
    <scope>NUCLEOTIDE SEQUENCE</scope>
</reference>
<dbReference type="GO" id="GO:0032006">
    <property type="term" value="P:regulation of TOR signaling"/>
    <property type="evidence" value="ECO:0000318"/>
    <property type="project" value="GO_Central"/>
</dbReference>
<dbReference type="InParanoid" id="A0A7M7RCF5"/>
<dbReference type="InterPro" id="IPR038281">
    <property type="entry name" value="RTP801-like_C_sf"/>
</dbReference>
<comment type="subcellular location">
    <subcellularLocation>
        <location evidence="1">Cytoplasm</location>
    </subcellularLocation>
</comment>
<proteinExistence type="inferred from homology"/>
<dbReference type="Pfam" id="PF07809">
    <property type="entry name" value="RTP801_C"/>
    <property type="match status" value="1"/>
</dbReference>
<dbReference type="PANTHER" id="PTHR12478">
    <property type="entry name" value="DNA-DAMAGE-INDUCIBLE TRANSCRIPT 4 PROTEIN DDIT4"/>
    <property type="match status" value="1"/>
</dbReference>
<organism evidence="4 5">
    <name type="scientific">Strongylocentrotus purpuratus</name>
    <name type="common">Purple sea urchin</name>
    <dbReference type="NCBI Taxonomy" id="7668"/>
    <lineage>
        <taxon>Eukaryota</taxon>
        <taxon>Metazoa</taxon>
        <taxon>Echinodermata</taxon>
        <taxon>Eleutherozoa</taxon>
        <taxon>Echinozoa</taxon>
        <taxon>Echinoidea</taxon>
        <taxon>Euechinoidea</taxon>
        <taxon>Echinacea</taxon>
        <taxon>Camarodonta</taxon>
        <taxon>Echinidea</taxon>
        <taxon>Strongylocentrotidae</taxon>
        <taxon>Strongylocentrotus</taxon>
    </lineage>
</organism>
<dbReference type="SMR" id="A0A7M7RCF5"/>
<evidence type="ECO:0000256" key="1">
    <source>
        <dbReference type="ARBA" id="ARBA00004496"/>
    </source>
</evidence>
<evidence type="ECO:0000313" key="5">
    <source>
        <dbReference type="Proteomes" id="UP000007110"/>
    </source>
</evidence>
<keyword evidence="5" id="KW-1185">Reference proteome</keyword>
<dbReference type="InterPro" id="IPR012918">
    <property type="entry name" value="RTP801-like"/>
</dbReference>
<dbReference type="Proteomes" id="UP000007110">
    <property type="component" value="Unassembled WGS sequence"/>
</dbReference>
<dbReference type="EnsemblMetazoa" id="XM_781949">
    <property type="protein sequence ID" value="XP_787042"/>
    <property type="gene ID" value="LOC581972"/>
</dbReference>
<dbReference type="GeneID" id="581972"/>
<evidence type="ECO:0000256" key="3">
    <source>
        <dbReference type="ARBA" id="ARBA00022490"/>
    </source>
</evidence>
<dbReference type="GO" id="GO:0006915">
    <property type="term" value="P:apoptotic process"/>
    <property type="evidence" value="ECO:0000318"/>
    <property type="project" value="GO_Central"/>
</dbReference>
<dbReference type="KEGG" id="spu:581972"/>
<sequence>MLDVQDFPRLHLSRNIIESVRNNINVIDGRGLDHCGNHEDGDQDTKMAQFVSHLIFHTLRKAKDKYFNGKLLIPSNLPDHVARDVLLMAREEPCGVRGCSLDIVYEDGESCRRLGRVAVDPDTVTTFEITVVVGRVSPKWFLTKMQSVLRNSVEQTVLKSSYKLVKNKLYRRNGSVCIKEGS</sequence>
<dbReference type="OMA" id="VFKQDNC"/>
<dbReference type="FunCoup" id="A0A7M7RCF5">
    <property type="interactions" value="398"/>
</dbReference>
<dbReference type="PANTHER" id="PTHR12478:SF16">
    <property type="entry name" value="PROTEIN CHARYBDE-RELATED"/>
    <property type="match status" value="1"/>
</dbReference>
<evidence type="ECO:0000256" key="2">
    <source>
        <dbReference type="ARBA" id="ARBA00010670"/>
    </source>
</evidence>
<evidence type="ECO:0000313" key="4">
    <source>
        <dbReference type="EnsemblMetazoa" id="XP_787042"/>
    </source>
</evidence>
<dbReference type="AlphaFoldDB" id="A0A7M7RCF5"/>
<dbReference type="RefSeq" id="XP_787042.1">
    <property type="nucleotide sequence ID" value="XM_781949.5"/>
</dbReference>
<dbReference type="OrthoDB" id="10018535at2759"/>
<name>A0A7M7RCF5_STRPU</name>
<dbReference type="Gene3D" id="3.90.470.40">
    <property type="entry name" value="RTP801-like"/>
    <property type="match status" value="1"/>
</dbReference>